<keyword evidence="9" id="KW-1185">Reference proteome</keyword>
<dbReference type="GO" id="GO:0004190">
    <property type="term" value="F:aspartic-type endopeptidase activity"/>
    <property type="evidence" value="ECO:0007669"/>
    <property type="project" value="UniProtKB-KW"/>
</dbReference>
<proteinExistence type="inferred from homology"/>
<evidence type="ECO:0000313" key="9">
    <source>
        <dbReference type="Proteomes" id="UP000027138"/>
    </source>
</evidence>
<keyword evidence="6" id="KW-0732">Signal</keyword>
<dbReference type="MEROPS" id="A01.A39"/>
<dbReference type="Pfam" id="PF14543">
    <property type="entry name" value="TAXi_N"/>
    <property type="match status" value="1"/>
</dbReference>
<accession>A0A067L2N9</accession>
<dbReference type="PROSITE" id="PS00141">
    <property type="entry name" value="ASP_PROTEASE"/>
    <property type="match status" value="1"/>
</dbReference>
<evidence type="ECO:0000256" key="3">
    <source>
        <dbReference type="ARBA" id="ARBA00022750"/>
    </source>
</evidence>
<protein>
    <recommendedName>
        <fullName evidence="7">Peptidase A1 domain-containing protein</fullName>
    </recommendedName>
</protein>
<dbReference type="InterPro" id="IPR051708">
    <property type="entry name" value="Plant_Aspart_Prot_A1"/>
</dbReference>
<dbReference type="AlphaFoldDB" id="A0A067L2N9"/>
<dbReference type="GO" id="GO:0005576">
    <property type="term" value="C:extracellular region"/>
    <property type="evidence" value="ECO:0007669"/>
    <property type="project" value="TreeGrafter"/>
</dbReference>
<evidence type="ECO:0000256" key="4">
    <source>
        <dbReference type="ARBA" id="ARBA00022801"/>
    </source>
</evidence>
<evidence type="ECO:0000259" key="7">
    <source>
        <dbReference type="PROSITE" id="PS51767"/>
    </source>
</evidence>
<dbReference type="Pfam" id="PF14541">
    <property type="entry name" value="TAXi_C"/>
    <property type="match status" value="1"/>
</dbReference>
<sequence>MATACGLFSLLLLILAISAKTIEASTFRPKRSVTKLIHHDSILSPYYNPNDTIADRTERTMKASATWMAYLYAQIARNKCRNDLQLNLVPSVFEPLFMPGSLLDPSKSSTYATLSCRDTVCRDAPGSKCNWLNQCMYNQTYVGSLPSVGVLATEQIIIHNSDGSTNAVPYVVFGCSHENGNYRDRRFTGIFGLGNGITSFVTQMGSKFSYCIGNIADSHYKYNQLVIGDGANIEGSSTPLEVVAGHYCVTLEGISVGEKRLNIDSTAIRSKRKGQAVIIDSGTALTWLAKNLYRALGDEVQSLLDRVLIPFWRESFLCYKGRVDQDLTGFTLVTFHFAGGADLELDSESMFYQATPYVLCMAMRQASTNSNNFTDFSVVGLMAQQYHNMGYDLDKHELFFQRIDCELLVD</sequence>
<name>A0A067L2N9_JATCU</name>
<dbReference type="Proteomes" id="UP000027138">
    <property type="component" value="Unassembled WGS sequence"/>
</dbReference>
<feature type="chain" id="PRO_5001640141" description="Peptidase A1 domain-containing protein" evidence="6">
    <location>
        <begin position="25"/>
        <end position="410"/>
    </location>
</feature>
<dbReference type="EMBL" id="KK914358">
    <property type="protein sequence ID" value="KDP38740.1"/>
    <property type="molecule type" value="Genomic_DNA"/>
</dbReference>
<keyword evidence="4" id="KW-0378">Hydrolase</keyword>
<evidence type="ECO:0000313" key="8">
    <source>
        <dbReference type="EMBL" id="KDP38740.1"/>
    </source>
</evidence>
<feature type="signal peptide" evidence="6">
    <location>
        <begin position="1"/>
        <end position="24"/>
    </location>
</feature>
<comment type="similarity">
    <text evidence="1">Belongs to the peptidase A1 family.</text>
</comment>
<evidence type="ECO:0000256" key="1">
    <source>
        <dbReference type="ARBA" id="ARBA00007447"/>
    </source>
</evidence>
<evidence type="ECO:0000256" key="5">
    <source>
        <dbReference type="ARBA" id="ARBA00023180"/>
    </source>
</evidence>
<reference evidence="8 9" key="1">
    <citation type="journal article" date="2014" name="PLoS ONE">
        <title>Global Analysis of Gene Expression Profiles in Physic Nut (Jatropha curcas L.) Seedlings Exposed to Salt Stress.</title>
        <authorList>
            <person name="Zhang L."/>
            <person name="Zhang C."/>
            <person name="Wu P."/>
            <person name="Chen Y."/>
            <person name="Li M."/>
            <person name="Jiang H."/>
            <person name="Wu G."/>
        </authorList>
    </citation>
    <scope>NUCLEOTIDE SEQUENCE [LARGE SCALE GENOMIC DNA]</scope>
    <source>
        <strain evidence="9">cv. GZQX0401</strain>
        <tissue evidence="8">Young leaves</tissue>
    </source>
</reference>
<dbReference type="SUPFAM" id="SSF50630">
    <property type="entry name" value="Acid proteases"/>
    <property type="match status" value="1"/>
</dbReference>
<keyword evidence="5" id="KW-0325">Glycoprotein</keyword>
<dbReference type="Gene3D" id="2.40.70.10">
    <property type="entry name" value="Acid Proteases"/>
    <property type="match status" value="2"/>
</dbReference>
<evidence type="ECO:0000256" key="2">
    <source>
        <dbReference type="ARBA" id="ARBA00022670"/>
    </source>
</evidence>
<dbReference type="PANTHER" id="PTHR47967">
    <property type="entry name" value="OS07G0603500 PROTEIN-RELATED"/>
    <property type="match status" value="1"/>
</dbReference>
<dbReference type="FunFam" id="2.40.70.10:FF:000033">
    <property type="entry name" value="Aspartyl protease family protein"/>
    <property type="match status" value="1"/>
</dbReference>
<dbReference type="InterPro" id="IPR034161">
    <property type="entry name" value="Pepsin-like_plant"/>
</dbReference>
<keyword evidence="3" id="KW-0064">Aspartyl protease</keyword>
<dbReference type="STRING" id="180498.A0A067L2N9"/>
<gene>
    <name evidence="8" type="ORF">JCGZ_04093</name>
</gene>
<dbReference type="InterPro" id="IPR032799">
    <property type="entry name" value="TAXi_C"/>
</dbReference>
<evidence type="ECO:0000256" key="6">
    <source>
        <dbReference type="SAM" id="SignalP"/>
    </source>
</evidence>
<dbReference type="InterPro" id="IPR001969">
    <property type="entry name" value="Aspartic_peptidase_AS"/>
</dbReference>
<dbReference type="PANTHER" id="PTHR47967:SF14">
    <property type="entry name" value="EUKARYOTIC ASPARTYL PROTEASE FAMILY PROTEIN"/>
    <property type="match status" value="1"/>
</dbReference>
<dbReference type="InterPro" id="IPR032861">
    <property type="entry name" value="TAXi_N"/>
</dbReference>
<dbReference type="InterPro" id="IPR033121">
    <property type="entry name" value="PEPTIDASE_A1"/>
</dbReference>
<dbReference type="InterPro" id="IPR021109">
    <property type="entry name" value="Peptidase_aspartic_dom_sf"/>
</dbReference>
<dbReference type="PROSITE" id="PS51767">
    <property type="entry name" value="PEPTIDASE_A1"/>
    <property type="match status" value="1"/>
</dbReference>
<dbReference type="CDD" id="cd05476">
    <property type="entry name" value="pepsin_A_like_plant"/>
    <property type="match status" value="1"/>
</dbReference>
<dbReference type="GO" id="GO:0006508">
    <property type="term" value="P:proteolysis"/>
    <property type="evidence" value="ECO:0007669"/>
    <property type="project" value="UniProtKB-KW"/>
</dbReference>
<keyword evidence="2" id="KW-0645">Protease</keyword>
<feature type="domain" description="Peptidase A1" evidence="7">
    <location>
        <begin position="47"/>
        <end position="401"/>
    </location>
</feature>
<dbReference type="OrthoDB" id="2747330at2759"/>
<organism evidence="8 9">
    <name type="scientific">Jatropha curcas</name>
    <name type="common">Barbados nut</name>
    <dbReference type="NCBI Taxonomy" id="180498"/>
    <lineage>
        <taxon>Eukaryota</taxon>
        <taxon>Viridiplantae</taxon>
        <taxon>Streptophyta</taxon>
        <taxon>Embryophyta</taxon>
        <taxon>Tracheophyta</taxon>
        <taxon>Spermatophyta</taxon>
        <taxon>Magnoliopsida</taxon>
        <taxon>eudicotyledons</taxon>
        <taxon>Gunneridae</taxon>
        <taxon>Pentapetalae</taxon>
        <taxon>rosids</taxon>
        <taxon>fabids</taxon>
        <taxon>Malpighiales</taxon>
        <taxon>Euphorbiaceae</taxon>
        <taxon>Crotonoideae</taxon>
        <taxon>Jatropheae</taxon>
        <taxon>Jatropha</taxon>
    </lineage>
</organism>